<proteinExistence type="predicted"/>
<dbReference type="AlphaFoldDB" id="A0AA36IFB1"/>
<name>A0AA36IFB1_9DINO</name>
<dbReference type="Proteomes" id="UP001178507">
    <property type="component" value="Unassembled WGS sequence"/>
</dbReference>
<accession>A0AA36IFB1</accession>
<feature type="compositionally biased region" description="Basic and acidic residues" evidence="1">
    <location>
        <begin position="9"/>
        <end position="21"/>
    </location>
</feature>
<gene>
    <name evidence="2" type="ORF">EVOR1521_LOCUS12230</name>
</gene>
<protein>
    <submittedName>
        <fullName evidence="2">Uncharacterized protein</fullName>
    </submittedName>
</protein>
<organism evidence="2 3">
    <name type="scientific">Effrenium voratum</name>
    <dbReference type="NCBI Taxonomy" id="2562239"/>
    <lineage>
        <taxon>Eukaryota</taxon>
        <taxon>Sar</taxon>
        <taxon>Alveolata</taxon>
        <taxon>Dinophyceae</taxon>
        <taxon>Suessiales</taxon>
        <taxon>Symbiodiniaceae</taxon>
        <taxon>Effrenium</taxon>
    </lineage>
</organism>
<comment type="caution">
    <text evidence="2">The sequence shown here is derived from an EMBL/GenBank/DDBJ whole genome shotgun (WGS) entry which is preliminary data.</text>
</comment>
<reference evidence="2" key="1">
    <citation type="submission" date="2023-08" db="EMBL/GenBank/DDBJ databases">
        <authorList>
            <person name="Chen Y."/>
            <person name="Shah S."/>
            <person name="Dougan E. K."/>
            <person name="Thang M."/>
            <person name="Chan C."/>
        </authorList>
    </citation>
    <scope>NUCLEOTIDE SEQUENCE</scope>
</reference>
<sequence>MQAMAARIQKKERIRRQDTTPAEKRAIFSRTRAVLASIKMKRPLQERLEQNSALARWGKTEEVYGRAGRNWKKVQEFLSATKQVKQSHTVMQIWLQVHKENAQKRLEEALTDFLQGDALPEVELEEAVEIFKAVEEETTPGPEETVDIHAFAKQAAGMMENLAKMQKEQEMSCSERWKSSKRAWLCPPAARGG</sequence>
<evidence type="ECO:0000313" key="3">
    <source>
        <dbReference type="Proteomes" id="UP001178507"/>
    </source>
</evidence>
<evidence type="ECO:0000256" key="1">
    <source>
        <dbReference type="SAM" id="MobiDB-lite"/>
    </source>
</evidence>
<feature type="region of interest" description="Disordered" evidence="1">
    <location>
        <begin position="1"/>
        <end position="21"/>
    </location>
</feature>
<keyword evidence="3" id="KW-1185">Reference proteome</keyword>
<evidence type="ECO:0000313" key="2">
    <source>
        <dbReference type="EMBL" id="CAJ1385675.1"/>
    </source>
</evidence>
<dbReference type="EMBL" id="CAUJNA010001269">
    <property type="protein sequence ID" value="CAJ1385675.1"/>
    <property type="molecule type" value="Genomic_DNA"/>
</dbReference>